<dbReference type="InterPro" id="IPR041677">
    <property type="entry name" value="DNA2/NAM7_AAA_11"/>
</dbReference>
<comment type="subcellular location">
    <subcellularLocation>
        <location evidence="1">Cytoplasm</location>
    </subcellularLocation>
</comment>
<dbReference type="OrthoDB" id="2423195at2759"/>
<dbReference type="InterPro" id="IPR027417">
    <property type="entry name" value="P-loop_NTPase"/>
</dbReference>
<keyword evidence="4" id="KW-0677">Repeat</keyword>
<dbReference type="GO" id="GO:0004386">
    <property type="term" value="F:helicase activity"/>
    <property type="evidence" value="ECO:0007669"/>
    <property type="project" value="InterPro"/>
</dbReference>
<dbReference type="Gene3D" id="3.40.50.300">
    <property type="entry name" value="P-loop containing nucleotide triphosphate hydrolases"/>
    <property type="match status" value="2"/>
</dbReference>
<dbReference type="InterPro" id="IPR045055">
    <property type="entry name" value="DNA2/NAM7-like"/>
</dbReference>
<keyword evidence="8" id="KW-0391">Immunity</keyword>
<evidence type="ECO:0000259" key="9">
    <source>
        <dbReference type="PROSITE" id="PS51981"/>
    </source>
</evidence>
<evidence type="ECO:0000256" key="3">
    <source>
        <dbReference type="ARBA" id="ARBA00022723"/>
    </source>
</evidence>
<evidence type="ECO:0000256" key="2">
    <source>
        <dbReference type="ARBA" id="ARBA00022490"/>
    </source>
</evidence>
<accession>A0A6A5W337</accession>
<dbReference type="PANTHER" id="PTHR10887">
    <property type="entry name" value="DNA2/NAM7 HELICASE FAMILY"/>
    <property type="match status" value="1"/>
</dbReference>
<sequence length="1882" mass="211209">MQDGFQLQRWLFLTSDGSKPEKPLSPRARSKFFQDAYELMSSNVGDMQAVIKALVQDGGIKRILELVKEDYATSRTTTPNDAFRSTILPFFKTVSHPKVLASGLLETSVVTIYNNIYGPGGKYAIRLFRVVASISETLSVEELQSTVVAFSKTLDTNGTAQLMEEFKQIAIILEATVGSIKNESGSLTMMNMRKWLDQAKTRLGMGKTITNRPATKKSSVARAQFEHRIDPPGHLSEHGPRHDNDHEDIRNIRILPTFQELHSERIPYLPVLDPRSLHLPGQEGLIDRQFRLYREDMVGPIRDAVKFELYRQAHPHITAKCSNQSQRTNRYTGIRLEQLYCDGRQGLLIIISVDQPQHLSHALWKKRKDWWEQTKRLKKDVLVSILDRTGHVLFCTVSEIRPDEKRGKDRDKVDEKEAPELTINSSDLYKDAKRVVLAVAPAEERDTTRIVEYFTLPLELKNFTLLEFPGVLLPAFQYTLGALQDMMRTVDLPFSELLAPEPVVSGHVDIEPPAYARQANFHFDLSCLLPHGEDLRLSPNLAFDLKALTAKSTLDTKQAETLVHLLSRCFALCQGPPGTGKSYTAVKLISTLLANKRAADLGPILLVTYTNHALDQIGEHLVDSGVKKLIRIGSQSKSERLVDLNLRVIAKDTERTRTEKHESYKCYQALKGAADYVNSAISEFDSRGSAETLKVHLQWSYYDVYQQFWGEDEEGWKNQKMSSKQIIQNWLTKSPQPPALRSWNRPTEKLLAENFNIWETSLPERHALHSFWVQECQENRTQTFLLAMKDYRTAKKEDNNAKGEVDMRCLEEADVVAITTSGLARNLRLLKRLPIKALLIEEAGEVLEAHTLTALLPSVEHAILIGDHFQLKPHVNNYDLSSESHRGKKFSLEISLFERLVNKQDDIPGVQLPFTTLEIQRRMHPSISALIRGPLYPHLQDAPNVSGYPQVAGVRKRLFWLDHSEPEAGEGMDDLVATSKSNDYEVEMCAALVSHILKQGVYRLRDIALITPYLGQLFKLRTRLASQFEVVLDDRDADALESAGIKASLLDALKVATIDNFQGEEAKVVIVSLVRSNKHRNCGFLKTSNRINVLLSRAMHGMYIIGNSATSATVPMWTQVVDMFKNNNNIGTALPLCCARHPDAQIEVSNPADFLRLCPEGGCNLLCDRRHACGHSCVRKCHSELQHANVKCLKDCHRMKPGCSHICRKFCGDDCDPRCEELRRNVNVVLGCGHVIKDLECWQYQARDSLKCMVLVKRMVKTCQHEVTVPCHVDVDSEEFKCTTPCGGNMKCGHACKPTLTYLPFYFSHVLGKALCHYCTSVYQGRHGECKSKCGRPYSNCKHQCAEFCHDGKPCGVCRQPCEIFCDHSRCDRECGRPCMPCAQDKCSSSCPHSQCNMPCSAPCDWIPCSKRCSKLLECGHRCPSLCGETCPAGEYCQECGSSEIKSLVVDFLEMTSYEDVNLDEDPLLVPRCGHAITMSSMDGSLAMSSVYEMNPDGTIRAIKASEPFSTDELKDLPGCPTCRGSLRNINRYGRLVRRVLLDESTKRFVTLAAKDFGILVDALYATQEELATSVAGPPKNKPLTNNIIALEGTPDAQFNTICKSTENWTRYQRIKDTRARLAQYYASVDVDSTPYARLYQLVEAARVRAGKAVASPFQNPVSQVSFHIMAKALLIRCDIVLLADVLKQFPKLRKGPLGLRIQLDTSVNRKECKGLITKAIEAKDYERAIEGHVFYARYCALERPFVLENREAAEMLKGNGEAHLEDAHSLVKAHGGKLKSLVPEIKDAEKLLNDGNFVSVVTSKERREILAAMAKEFSGTGHWYTCANGHPFTVGECGMPMEMARCPQCDAPIGGQHHRPTEGVVRAEELEKELASIRLGG</sequence>
<feature type="domain" description="RZ-type" evidence="9">
    <location>
        <begin position="1802"/>
        <end position="1878"/>
    </location>
</feature>
<keyword evidence="5" id="KW-0863">Zinc-finger</keyword>
<keyword evidence="2" id="KW-0963">Cytoplasm</keyword>
<evidence type="ECO:0000256" key="5">
    <source>
        <dbReference type="ARBA" id="ARBA00022771"/>
    </source>
</evidence>
<protein>
    <submittedName>
        <fullName evidence="10">P-loop containing nucleoside triphosphate hydrolase protein</fullName>
    </submittedName>
</protein>
<keyword evidence="10" id="KW-0378">Hydrolase</keyword>
<dbReference type="EMBL" id="ML977640">
    <property type="protein sequence ID" value="KAF1995359.1"/>
    <property type="molecule type" value="Genomic_DNA"/>
</dbReference>
<evidence type="ECO:0000256" key="7">
    <source>
        <dbReference type="ARBA" id="ARBA00022833"/>
    </source>
</evidence>
<dbReference type="InterPro" id="IPR047187">
    <property type="entry name" value="SF1_C_Upf1"/>
</dbReference>
<dbReference type="InterPro" id="IPR000967">
    <property type="entry name" value="Znf_NFX1"/>
</dbReference>
<proteinExistence type="predicted"/>
<dbReference type="SMART" id="SM00438">
    <property type="entry name" value="ZnF_NFX"/>
    <property type="match status" value="5"/>
</dbReference>
<dbReference type="Pfam" id="PF20173">
    <property type="entry name" value="ZnF_RZ-type"/>
    <property type="match status" value="1"/>
</dbReference>
<keyword evidence="3" id="KW-0479">Metal-binding</keyword>
<evidence type="ECO:0000256" key="8">
    <source>
        <dbReference type="ARBA" id="ARBA00022859"/>
    </source>
</evidence>
<dbReference type="Proteomes" id="UP000799779">
    <property type="component" value="Unassembled WGS sequence"/>
</dbReference>
<keyword evidence="6" id="KW-0347">Helicase</keyword>
<dbReference type="PROSITE" id="PS51981">
    <property type="entry name" value="ZF_RZ"/>
    <property type="match status" value="1"/>
</dbReference>
<dbReference type="GO" id="GO:0031380">
    <property type="term" value="C:nuclear RNA-directed RNA polymerase complex"/>
    <property type="evidence" value="ECO:0007669"/>
    <property type="project" value="TreeGrafter"/>
</dbReference>
<dbReference type="GO" id="GO:0002376">
    <property type="term" value="P:immune system process"/>
    <property type="evidence" value="ECO:0007669"/>
    <property type="project" value="UniProtKB-KW"/>
</dbReference>
<evidence type="ECO:0000313" key="11">
    <source>
        <dbReference type="Proteomes" id="UP000799779"/>
    </source>
</evidence>
<organism evidence="10 11">
    <name type="scientific">Amniculicola lignicola CBS 123094</name>
    <dbReference type="NCBI Taxonomy" id="1392246"/>
    <lineage>
        <taxon>Eukaryota</taxon>
        <taxon>Fungi</taxon>
        <taxon>Dikarya</taxon>
        <taxon>Ascomycota</taxon>
        <taxon>Pezizomycotina</taxon>
        <taxon>Dothideomycetes</taxon>
        <taxon>Pleosporomycetidae</taxon>
        <taxon>Pleosporales</taxon>
        <taxon>Amniculicolaceae</taxon>
        <taxon>Amniculicola</taxon>
    </lineage>
</organism>
<dbReference type="GO" id="GO:0031048">
    <property type="term" value="P:regulatory ncRNA-mediated heterochromatin formation"/>
    <property type="evidence" value="ECO:0007669"/>
    <property type="project" value="TreeGrafter"/>
</dbReference>
<dbReference type="SUPFAM" id="SSF52540">
    <property type="entry name" value="P-loop containing nucleoside triphosphate hydrolases"/>
    <property type="match status" value="1"/>
</dbReference>
<dbReference type="FunFam" id="3.40.50.300:FF:001660">
    <property type="entry name" value="NF-X1 finger and helicase protein, putative"/>
    <property type="match status" value="1"/>
</dbReference>
<dbReference type="GO" id="GO:0005737">
    <property type="term" value="C:cytoplasm"/>
    <property type="evidence" value="ECO:0007669"/>
    <property type="project" value="UniProtKB-SubCell"/>
</dbReference>
<dbReference type="InterPro" id="IPR041679">
    <property type="entry name" value="DNA2/NAM7-like_C"/>
</dbReference>
<keyword evidence="6" id="KW-0547">Nucleotide-binding</keyword>
<keyword evidence="11" id="KW-1185">Reference proteome</keyword>
<dbReference type="GO" id="GO:0016787">
    <property type="term" value="F:hydrolase activity"/>
    <property type="evidence" value="ECO:0007669"/>
    <property type="project" value="UniProtKB-KW"/>
</dbReference>
<dbReference type="PANTHER" id="PTHR10887:SF445">
    <property type="entry name" value="NFX1-TYPE ZINC FINGER-CONTAINING PROTEIN 1"/>
    <property type="match status" value="1"/>
</dbReference>
<reference evidence="10" key="1">
    <citation type="journal article" date="2020" name="Stud. Mycol.">
        <title>101 Dothideomycetes genomes: a test case for predicting lifestyles and emergence of pathogens.</title>
        <authorList>
            <person name="Haridas S."/>
            <person name="Albert R."/>
            <person name="Binder M."/>
            <person name="Bloem J."/>
            <person name="Labutti K."/>
            <person name="Salamov A."/>
            <person name="Andreopoulos B."/>
            <person name="Baker S."/>
            <person name="Barry K."/>
            <person name="Bills G."/>
            <person name="Bluhm B."/>
            <person name="Cannon C."/>
            <person name="Castanera R."/>
            <person name="Culley D."/>
            <person name="Daum C."/>
            <person name="Ezra D."/>
            <person name="Gonzalez J."/>
            <person name="Henrissat B."/>
            <person name="Kuo A."/>
            <person name="Liang C."/>
            <person name="Lipzen A."/>
            <person name="Lutzoni F."/>
            <person name="Magnuson J."/>
            <person name="Mondo S."/>
            <person name="Nolan M."/>
            <person name="Ohm R."/>
            <person name="Pangilinan J."/>
            <person name="Park H.-J."/>
            <person name="Ramirez L."/>
            <person name="Alfaro M."/>
            <person name="Sun H."/>
            <person name="Tritt A."/>
            <person name="Yoshinaga Y."/>
            <person name="Zwiers L.-H."/>
            <person name="Turgeon B."/>
            <person name="Goodwin S."/>
            <person name="Spatafora J."/>
            <person name="Crous P."/>
            <person name="Grigoriev I."/>
        </authorList>
    </citation>
    <scope>NUCLEOTIDE SEQUENCE</scope>
    <source>
        <strain evidence="10">CBS 123094</strain>
    </source>
</reference>
<keyword evidence="7" id="KW-0862">Zinc</keyword>
<evidence type="ECO:0000256" key="1">
    <source>
        <dbReference type="ARBA" id="ARBA00004496"/>
    </source>
</evidence>
<gene>
    <name evidence="10" type="ORF">P154DRAFT_556827</name>
</gene>
<dbReference type="CDD" id="cd17936">
    <property type="entry name" value="EEXXEc_NFX1"/>
    <property type="match status" value="1"/>
</dbReference>
<dbReference type="GO" id="GO:0008270">
    <property type="term" value="F:zinc ion binding"/>
    <property type="evidence" value="ECO:0007669"/>
    <property type="project" value="UniProtKB-KW"/>
</dbReference>
<evidence type="ECO:0000256" key="4">
    <source>
        <dbReference type="ARBA" id="ARBA00022737"/>
    </source>
</evidence>
<dbReference type="InterPro" id="IPR046439">
    <property type="entry name" value="ZF_RZ_dom"/>
</dbReference>
<dbReference type="Pfam" id="PF13087">
    <property type="entry name" value="AAA_12"/>
    <property type="match status" value="1"/>
</dbReference>
<keyword evidence="6" id="KW-0067">ATP-binding</keyword>
<dbReference type="CDD" id="cd06008">
    <property type="entry name" value="NF-X1-zinc-finger"/>
    <property type="match status" value="1"/>
</dbReference>
<dbReference type="CDD" id="cd18808">
    <property type="entry name" value="SF1_C_Upf1"/>
    <property type="match status" value="1"/>
</dbReference>
<name>A0A6A5W337_9PLEO</name>
<dbReference type="Pfam" id="PF13086">
    <property type="entry name" value="AAA_11"/>
    <property type="match status" value="1"/>
</dbReference>
<evidence type="ECO:0000256" key="6">
    <source>
        <dbReference type="ARBA" id="ARBA00022806"/>
    </source>
</evidence>
<evidence type="ECO:0000313" key="10">
    <source>
        <dbReference type="EMBL" id="KAF1995359.1"/>
    </source>
</evidence>